<dbReference type="PROSITE" id="PS51819">
    <property type="entry name" value="VOC"/>
    <property type="match status" value="1"/>
</dbReference>
<dbReference type="OrthoDB" id="1177764at2"/>
<organism evidence="2 3">
    <name type="scientific">Lunatimonas lonarensis</name>
    <dbReference type="NCBI Taxonomy" id="1232681"/>
    <lineage>
        <taxon>Bacteria</taxon>
        <taxon>Pseudomonadati</taxon>
        <taxon>Bacteroidota</taxon>
        <taxon>Cytophagia</taxon>
        <taxon>Cytophagales</taxon>
        <taxon>Cyclobacteriaceae</taxon>
    </lineage>
</organism>
<dbReference type="RefSeq" id="WP_010855071.1">
    <property type="nucleotide sequence ID" value="NZ_AQHR01000085.1"/>
</dbReference>
<dbReference type="Pfam" id="PF00903">
    <property type="entry name" value="Glyoxalase"/>
    <property type="match status" value="1"/>
</dbReference>
<dbReference type="Proteomes" id="UP000013909">
    <property type="component" value="Unassembled WGS sequence"/>
</dbReference>
<dbReference type="STRING" id="1232681.ADIS_2937"/>
<keyword evidence="2" id="KW-0689">Ribosomal protein</keyword>
<reference evidence="2 3" key="1">
    <citation type="submission" date="2013-02" db="EMBL/GenBank/DDBJ databases">
        <title>A novel strain isolated from Lonar lake, Maharashtra, India.</title>
        <authorList>
            <person name="Singh A."/>
        </authorList>
    </citation>
    <scope>NUCLEOTIDE SEQUENCE [LARGE SCALE GENOMIC DNA]</scope>
    <source>
        <strain evidence="2 3">AK24</strain>
    </source>
</reference>
<dbReference type="InterPro" id="IPR004360">
    <property type="entry name" value="Glyas_Fos-R_dOase_dom"/>
</dbReference>
<gene>
    <name evidence="2" type="ORF">ADIS_2937</name>
</gene>
<dbReference type="Gene3D" id="3.10.180.10">
    <property type="entry name" value="2,3-Dihydroxybiphenyl 1,2-Dioxygenase, domain 1"/>
    <property type="match status" value="1"/>
</dbReference>
<name>R7ZQX8_9BACT</name>
<feature type="domain" description="VOC" evidence="1">
    <location>
        <begin position="2"/>
        <end position="122"/>
    </location>
</feature>
<keyword evidence="3" id="KW-1185">Reference proteome</keyword>
<sequence length="130" mass="14360">MKIEHMAINVADPMAMADWYEKNLGLVVVKKMEEPPHMIFLADDSGKVMIEIYRNTKASNLDFPSLDPLQLHLAFVSADPAADADRLRAAGASAVSDDTLPDGSRLIMLRDPWGLALQLVKRAKHLLPNP</sequence>
<dbReference type="EMBL" id="AQHR01000085">
    <property type="protein sequence ID" value="EON76487.1"/>
    <property type="molecule type" value="Genomic_DNA"/>
</dbReference>
<dbReference type="CDD" id="cd06587">
    <property type="entry name" value="VOC"/>
    <property type="match status" value="1"/>
</dbReference>
<evidence type="ECO:0000259" key="1">
    <source>
        <dbReference type="PROSITE" id="PS51819"/>
    </source>
</evidence>
<evidence type="ECO:0000313" key="2">
    <source>
        <dbReference type="EMBL" id="EON76487.1"/>
    </source>
</evidence>
<dbReference type="InterPro" id="IPR029068">
    <property type="entry name" value="Glyas_Bleomycin-R_OHBP_Dase"/>
</dbReference>
<dbReference type="AlphaFoldDB" id="R7ZQX8"/>
<dbReference type="GO" id="GO:0005840">
    <property type="term" value="C:ribosome"/>
    <property type="evidence" value="ECO:0007669"/>
    <property type="project" value="UniProtKB-KW"/>
</dbReference>
<dbReference type="InterPro" id="IPR037523">
    <property type="entry name" value="VOC_core"/>
</dbReference>
<dbReference type="SUPFAM" id="SSF54593">
    <property type="entry name" value="Glyoxalase/Bleomycin resistance protein/Dihydroxybiphenyl dioxygenase"/>
    <property type="match status" value="1"/>
</dbReference>
<proteinExistence type="predicted"/>
<keyword evidence="2" id="KW-0687">Ribonucleoprotein</keyword>
<dbReference type="PATRIC" id="fig|1288963.3.peg.2928"/>
<accession>R7ZQX8</accession>
<protein>
    <submittedName>
        <fullName evidence="2">Ribosomal protein L14</fullName>
    </submittedName>
</protein>
<comment type="caution">
    <text evidence="2">The sequence shown here is derived from an EMBL/GenBank/DDBJ whole genome shotgun (WGS) entry which is preliminary data.</text>
</comment>
<evidence type="ECO:0000313" key="3">
    <source>
        <dbReference type="Proteomes" id="UP000013909"/>
    </source>
</evidence>